<dbReference type="Proteomes" id="UP001499843">
    <property type="component" value="Unassembled WGS sequence"/>
</dbReference>
<dbReference type="Gene3D" id="3.40.109.10">
    <property type="entry name" value="NADH Oxidase"/>
    <property type="match status" value="2"/>
</dbReference>
<accession>A0ABN3CS79</accession>
<evidence type="ECO:0000313" key="1">
    <source>
        <dbReference type="EMBL" id="GAA2212309.1"/>
    </source>
</evidence>
<name>A0ABN3CS79_9ACTN</name>
<reference evidence="1 2" key="1">
    <citation type="journal article" date="2019" name="Int. J. Syst. Evol. Microbiol.">
        <title>The Global Catalogue of Microorganisms (GCM) 10K type strain sequencing project: providing services to taxonomists for standard genome sequencing and annotation.</title>
        <authorList>
            <consortium name="The Broad Institute Genomics Platform"/>
            <consortium name="The Broad Institute Genome Sequencing Center for Infectious Disease"/>
            <person name="Wu L."/>
            <person name="Ma J."/>
        </authorList>
    </citation>
    <scope>NUCLEOTIDE SEQUENCE [LARGE SCALE GENOMIC DNA]</scope>
    <source>
        <strain evidence="1 2">JCM 16114</strain>
    </source>
</reference>
<dbReference type="PANTHER" id="PTHR23026">
    <property type="entry name" value="NADPH NITROREDUCTASE"/>
    <property type="match status" value="1"/>
</dbReference>
<keyword evidence="2" id="KW-1185">Reference proteome</keyword>
<gene>
    <name evidence="1" type="ORF">GCM10009850_077710</name>
</gene>
<organism evidence="1 2">
    <name type="scientific">Nonomuraea monospora</name>
    <dbReference type="NCBI Taxonomy" id="568818"/>
    <lineage>
        <taxon>Bacteria</taxon>
        <taxon>Bacillati</taxon>
        <taxon>Actinomycetota</taxon>
        <taxon>Actinomycetes</taxon>
        <taxon>Streptosporangiales</taxon>
        <taxon>Streptosporangiaceae</taxon>
        <taxon>Nonomuraea</taxon>
    </lineage>
</organism>
<dbReference type="NCBIfam" id="NF047509">
    <property type="entry name" value="Rv3131_FMN_oxido"/>
    <property type="match status" value="1"/>
</dbReference>
<sequence length="331" mass="36501">MSASLATELGVRRLLVAAGQAPSVLNTQPWRFRVVRGEYVELLADQDRRLRVGDPRGRNQHVSCGAALFNLRLAVRTAGRRPMVWLLPSPGEEPGLLAAVRVGEASPVPGASRELYDLIPVRRTSRRPFLSRSLPRAVWEELRLAASREGAALVRLGRHATADLLDYAAIAEDQLARDHGYLAEVAAWTMRGARHDGLPGYVHGPRALRDPSPVRDFGQHDSEARFEERPQLAVLTTMGDRPADWLRAGQALQRVLLVAALHGVSASFLNQPLDLRDMRSRRDPRHRRGHPQMIIRLGYGPYVARSPRRPAGELAAGSAISKPIARAGPYS</sequence>
<dbReference type="EMBL" id="BAAAQX010000025">
    <property type="protein sequence ID" value="GAA2212309.1"/>
    <property type="molecule type" value="Genomic_DNA"/>
</dbReference>
<protein>
    <submittedName>
        <fullName evidence="1">Nitroreductase</fullName>
    </submittedName>
</protein>
<comment type="caution">
    <text evidence="1">The sequence shown here is derived from an EMBL/GenBank/DDBJ whole genome shotgun (WGS) entry which is preliminary data.</text>
</comment>
<evidence type="ECO:0000313" key="2">
    <source>
        <dbReference type="Proteomes" id="UP001499843"/>
    </source>
</evidence>
<dbReference type="PANTHER" id="PTHR23026:SF123">
    <property type="entry name" value="NAD(P)H NITROREDUCTASE RV3131-RELATED"/>
    <property type="match status" value="1"/>
</dbReference>
<dbReference type="SUPFAM" id="SSF55469">
    <property type="entry name" value="FMN-dependent nitroreductase-like"/>
    <property type="match status" value="2"/>
</dbReference>
<dbReference type="InterPro" id="IPR000415">
    <property type="entry name" value="Nitroreductase-like"/>
</dbReference>
<dbReference type="InterPro" id="IPR050627">
    <property type="entry name" value="Nitroreductase/BluB"/>
</dbReference>
<proteinExistence type="predicted"/>
<dbReference type="RefSeq" id="WP_344486555.1">
    <property type="nucleotide sequence ID" value="NZ_BAAAQX010000025.1"/>
</dbReference>